<reference evidence="5 6" key="1">
    <citation type="journal article" date="2014" name="BMC Genomics">
        <title>Comparison of environmental and isolate Sulfobacillus genomes reveals diverse carbon, sulfur, nitrogen, and hydrogen metabolisms.</title>
        <authorList>
            <person name="Justice N.B."/>
            <person name="Norman A."/>
            <person name="Brown C.T."/>
            <person name="Singh A."/>
            <person name="Thomas B.C."/>
            <person name="Banfield J.F."/>
        </authorList>
    </citation>
    <scope>NUCLEOTIDE SEQUENCE [LARGE SCALE GENOMIC DNA]</scope>
    <source>
        <strain evidence="5">AMDSBA1</strain>
    </source>
</reference>
<dbReference type="GO" id="GO:0003677">
    <property type="term" value="F:DNA binding"/>
    <property type="evidence" value="ECO:0007669"/>
    <property type="project" value="UniProtKB-KW"/>
</dbReference>
<evidence type="ECO:0000313" key="5">
    <source>
        <dbReference type="EMBL" id="PSR27593.1"/>
    </source>
</evidence>
<evidence type="ECO:0000256" key="3">
    <source>
        <dbReference type="ARBA" id="ARBA00023163"/>
    </source>
</evidence>
<dbReference type="GO" id="GO:0003700">
    <property type="term" value="F:DNA-binding transcription factor activity"/>
    <property type="evidence" value="ECO:0007669"/>
    <property type="project" value="InterPro"/>
</dbReference>
<protein>
    <recommendedName>
        <fullName evidence="4">HTH marR-type domain-containing protein</fullName>
    </recommendedName>
</protein>
<sequence length="218" mass="24826">MRGQHAANLFRAHVIRISLCFDDRPINIGRMFGAGLSGFRDEILAYLSCLIRIKYLILSRGVGMNPQLVQFVEHFGLDFEQYGSHRTLGRLFAALLVSNEPQGLQELADQLHVSKGTCSLTVRQALQAGLVEKVTKPGDRKDYYAVPENVWIRSTLIQLQILTRWKTLAEEGLQTLPEDTPSFRRMQSMLQFFDYLEEKFADIARELSTYAAREGKSL</sequence>
<evidence type="ECO:0000256" key="2">
    <source>
        <dbReference type="ARBA" id="ARBA00023125"/>
    </source>
</evidence>
<comment type="caution">
    <text evidence="5">The sequence shown here is derived from an EMBL/GenBank/DDBJ whole genome shotgun (WGS) entry which is preliminary data.</text>
</comment>
<dbReference type="InterPro" id="IPR000835">
    <property type="entry name" value="HTH_MarR-typ"/>
</dbReference>
<evidence type="ECO:0000259" key="4">
    <source>
        <dbReference type="Pfam" id="PF01047"/>
    </source>
</evidence>
<dbReference type="InterPro" id="IPR052362">
    <property type="entry name" value="HTH-GbsR_regulator"/>
</dbReference>
<gene>
    <name evidence="5" type="ORF">C7B43_11590</name>
</gene>
<evidence type="ECO:0000256" key="1">
    <source>
        <dbReference type="ARBA" id="ARBA00023015"/>
    </source>
</evidence>
<organism evidence="5 6">
    <name type="scientific">Sulfobacillus benefaciens</name>
    <dbReference type="NCBI Taxonomy" id="453960"/>
    <lineage>
        <taxon>Bacteria</taxon>
        <taxon>Bacillati</taxon>
        <taxon>Bacillota</taxon>
        <taxon>Clostridia</taxon>
        <taxon>Eubacteriales</taxon>
        <taxon>Clostridiales Family XVII. Incertae Sedis</taxon>
        <taxon>Sulfobacillus</taxon>
    </lineage>
</organism>
<dbReference type="Proteomes" id="UP000242699">
    <property type="component" value="Unassembled WGS sequence"/>
</dbReference>
<keyword evidence="3" id="KW-0804">Transcription</keyword>
<dbReference type="PANTHER" id="PTHR38465">
    <property type="entry name" value="HTH-TYPE TRANSCRIPTIONAL REGULATOR MJ1563-RELATED"/>
    <property type="match status" value="1"/>
</dbReference>
<dbReference type="Gene3D" id="1.10.287.160">
    <property type="entry name" value="HR1 repeat"/>
    <property type="match status" value="1"/>
</dbReference>
<feature type="domain" description="HTH marR-type" evidence="4">
    <location>
        <begin position="98"/>
        <end position="141"/>
    </location>
</feature>
<dbReference type="Pfam" id="PF01047">
    <property type="entry name" value="MarR"/>
    <property type="match status" value="1"/>
</dbReference>
<keyword evidence="2" id="KW-0238">DNA-binding</keyword>
<dbReference type="InterPro" id="IPR036390">
    <property type="entry name" value="WH_DNA-bd_sf"/>
</dbReference>
<dbReference type="Gene3D" id="1.10.10.10">
    <property type="entry name" value="Winged helix-like DNA-binding domain superfamily/Winged helix DNA-binding domain"/>
    <property type="match status" value="1"/>
</dbReference>
<dbReference type="InterPro" id="IPR036388">
    <property type="entry name" value="WH-like_DNA-bd_sf"/>
</dbReference>
<name>A0A2T2WZD6_9FIRM</name>
<proteinExistence type="predicted"/>
<keyword evidence="1" id="KW-0805">Transcription regulation</keyword>
<accession>A0A2T2WZD6</accession>
<dbReference type="PANTHER" id="PTHR38465:SF2">
    <property type="entry name" value="HTH-TYPE TRANSCRIPTIONAL REGULATOR MMPR5"/>
    <property type="match status" value="1"/>
</dbReference>
<dbReference type="EMBL" id="PXYT01000025">
    <property type="protein sequence ID" value="PSR27593.1"/>
    <property type="molecule type" value="Genomic_DNA"/>
</dbReference>
<evidence type="ECO:0000313" key="6">
    <source>
        <dbReference type="Proteomes" id="UP000242699"/>
    </source>
</evidence>
<dbReference type="AlphaFoldDB" id="A0A2T2WZD6"/>
<dbReference type="SUPFAM" id="SSF46785">
    <property type="entry name" value="Winged helix' DNA-binding domain"/>
    <property type="match status" value="1"/>
</dbReference>